<dbReference type="NCBIfam" id="TIGR00040">
    <property type="entry name" value="yfcE"/>
    <property type="match status" value="1"/>
</dbReference>
<keyword evidence="5" id="KW-1185">Reference proteome</keyword>
<feature type="domain" description="Calcineurin-like phosphoesterase" evidence="3">
    <location>
        <begin position="1"/>
        <end position="153"/>
    </location>
</feature>
<dbReference type="EMBL" id="FMUS01000010">
    <property type="protein sequence ID" value="SCY57307.1"/>
    <property type="molecule type" value="Genomic_DNA"/>
</dbReference>
<dbReference type="InterPro" id="IPR000979">
    <property type="entry name" value="Phosphodiesterase_MJ0936/Vps29"/>
</dbReference>
<dbReference type="Pfam" id="PF12850">
    <property type="entry name" value="Metallophos_2"/>
    <property type="match status" value="1"/>
</dbReference>
<keyword evidence="2" id="KW-0479">Metal-binding</keyword>
<sequence length="163" mass="18008">MIIGVISDTHIPSRAKLIPIQVLRGFEKVDLIIHAGDICEESVLEQLRAIAPVKAVVGNIDGIELQNKLPKKLIINQKGFKIGIIHGDGGKRGSTLERALEAFKDDNVNCIIFGHSHLAHISLKGSILLFNPGSPTDRRRSKYFSYGILEIKDSIKANIVYFK</sequence>
<proteinExistence type="inferred from homology"/>
<evidence type="ECO:0000313" key="5">
    <source>
        <dbReference type="Proteomes" id="UP000198636"/>
    </source>
</evidence>
<protein>
    <recommendedName>
        <fullName evidence="2">Phosphoesterase</fullName>
        <ecNumber evidence="2">3.1.4.-</ecNumber>
    </recommendedName>
</protein>
<gene>
    <name evidence="4" type="ORF">SAMN03080606_01862</name>
</gene>
<evidence type="ECO:0000256" key="1">
    <source>
        <dbReference type="ARBA" id="ARBA00008950"/>
    </source>
</evidence>
<organism evidence="4 5">
    <name type="scientific">Alkaliphilus peptidifermentans DSM 18978</name>
    <dbReference type="NCBI Taxonomy" id="1120976"/>
    <lineage>
        <taxon>Bacteria</taxon>
        <taxon>Bacillati</taxon>
        <taxon>Bacillota</taxon>
        <taxon>Clostridia</taxon>
        <taxon>Peptostreptococcales</taxon>
        <taxon>Natronincolaceae</taxon>
        <taxon>Alkaliphilus</taxon>
    </lineage>
</organism>
<dbReference type="InterPro" id="IPR024654">
    <property type="entry name" value="Calcineurin-like_PHP_lpxH"/>
</dbReference>
<comment type="similarity">
    <text evidence="1 2">Belongs to the metallophosphoesterase superfamily. YfcE family.</text>
</comment>
<evidence type="ECO:0000256" key="2">
    <source>
        <dbReference type="RuleBase" id="RU362039"/>
    </source>
</evidence>
<evidence type="ECO:0000313" key="4">
    <source>
        <dbReference type="EMBL" id="SCY57307.1"/>
    </source>
</evidence>
<dbReference type="Proteomes" id="UP000198636">
    <property type="component" value="Unassembled WGS sequence"/>
</dbReference>
<reference evidence="4 5" key="1">
    <citation type="submission" date="2016-10" db="EMBL/GenBank/DDBJ databases">
        <authorList>
            <person name="de Groot N.N."/>
        </authorList>
    </citation>
    <scope>NUCLEOTIDE SEQUENCE [LARGE SCALE GENOMIC DNA]</scope>
    <source>
        <strain evidence="4 5">DSM 18978</strain>
    </source>
</reference>
<dbReference type="OrthoDB" id="9800565at2"/>
<dbReference type="SUPFAM" id="SSF56300">
    <property type="entry name" value="Metallo-dependent phosphatases"/>
    <property type="match status" value="1"/>
</dbReference>
<evidence type="ECO:0000259" key="3">
    <source>
        <dbReference type="Pfam" id="PF12850"/>
    </source>
</evidence>
<dbReference type="GO" id="GO:0046872">
    <property type="term" value="F:metal ion binding"/>
    <property type="evidence" value="ECO:0007669"/>
    <property type="project" value="UniProtKB-KW"/>
</dbReference>
<dbReference type="EC" id="3.1.4.-" evidence="2"/>
<accession>A0A1G5H0X4</accession>
<name>A0A1G5H0X4_9FIRM</name>
<dbReference type="GO" id="GO:0016787">
    <property type="term" value="F:hydrolase activity"/>
    <property type="evidence" value="ECO:0007669"/>
    <property type="project" value="UniProtKB-UniRule"/>
</dbReference>
<dbReference type="AlphaFoldDB" id="A0A1G5H0X4"/>
<comment type="cofactor">
    <cofactor evidence="2">
        <name>a divalent metal cation</name>
        <dbReference type="ChEBI" id="CHEBI:60240"/>
    </cofactor>
</comment>
<dbReference type="InterPro" id="IPR029052">
    <property type="entry name" value="Metallo-depent_PP-like"/>
</dbReference>
<dbReference type="PANTHER" id="PTHR11124">
    <property type="entry name" value="VACUOLAR SORTING PROTEIN VPS29"/>
    <property type="match status" value="1"/>
</dbReference>
<dbReference type="RefSeq" id="WP_091542662.1">
    <property type="nucleotide sequence ID" value="NZ_FMUS01000010.1"/>
</dbReference>
<dbReference type="Gene3D" id="3.60.21.10">
    <property type="match status" value="1"/>
</dbReference>
<dbReference type="STRING" id="1120976.SAMN03080606_01862"/>